<dbReference type="EMBL" id="MAVT02000039">
    <property type="protein sequence ID" value="POS80639.1"/>
    <property type="molecule type" value="Genomic_DNA"/>
</dbReference>
<evidence type="ECO:0000313" key="3">
    <source>
        <dbReference type="Proteomes" id="UP000094444"/>
    </source>
</evidence>
<protein>
    <submittedName>
        <fullName evidence="2">Uncharacterized protein</fullName>
    </submittedName>
</protein>
<reference evidence="2" key="1">
    <citation type="submission" date="2017-09" db="EMBL/GenBank/DDBJ databases">
        <title>Polyketide synthases of a Diaporthe helianthi virulent isolate.</title>
        <authorList>
            <person name="Baroncelli R."/>
        </authorList>
    </citation>
    <scope>NUCLEOTIDE SEQUENCE [LARGE SCALE GENOMIC DNA]</scope>
    <source>
        <strain evidence="2">7/96</strain>
    </source>
</reference>
<dbReference type="Proteomes" id="UP000094444">
    <property type="component" value="Unassembled WGS sequence"/>
</dbReference>
<feature type="region of interest" description="Disordered" evidence="1">
    <location>
        <begin position="1"/>
        <end position="24"/>
    </location>
</feature>
<feature type="compositionally biased region" description="Basic and acidic residues" evidence="1">
    <location>
        <begin position="85"/>
        <end position="111"/>
    </location>
</feature>
<evidence type="ECO:0000256" key="1">
    <source>
        <dbReference type="SAM" id="MobiDB-lite"/>
    </source>
</evidence>
<keyword evidence="3" id="KW-1185">Reference proteome</keyword>
<dbReference type="InParanoid" id="A0A2P5IDS7"/>
<name>A0A2P5IDS7_DIAHE</name>
<gene>
    <name evidence="2" type="ORF">DHEL01_v200964</name>
</gene>
<evidence type="ECO:0000313" key="2">
    <source>
        <dbReference type="EMBL" id="POS80639.1"/>
    </source>
</evidence>
<sequence>MLHVARPLWPPRHGAGSTGPGLFASSRARSLRTDAVLQLVTHLARARKRGRVDSYVCLSGGQPDWTGHGPELQMLLCGNDAGQGEGDKGREKKEQNIEGESRRTKEETSHA</sequence>
<feature type="region of interest" description="Disordered" evidence="1">
    <location>
        <begin position="76"/>
        <end position="111"/>
    </location>
</feature>
<organism evidence="2 3">
    <name type="scientific">Diaporthe helianthi</name>
    <dbReference type="NCBI Taxonomy" id="158607"/>
    <lineage>
        <taxon>Eukaryota</taxon>
        <taxon>Fungi</taxon>
        <taxon>Dikarya</taxon>
        <taxon>Ascomycota</taxon>
        <taxon>Pezizomycotina</taxon>
        <taxon>Sordariomycetes</taxon>
        <taxon>Sordariomycetidae</taxon>
        <taxon>Diaporthales</taxon>
        <taxon>Diaporthaceae</taxon>
        <taxon>Diaporthe</taxon>
    </lineage>
</organism>
<comment type="caution">
    <text evidence="2">The sequence shown here is derived from an EMBL/GenBank/DDBJ whole genome shotgun (WGS) entry which is preliminary data.</text>
</comment>
<accession>A0A2P5IDS7</accession>
<dbReference type="AlphaFoldDB" id="A0A2P5IDS7"/>
<proteinExistence type="predicted"/>